<dbReference type="Gene3D" id="1.25.20.10">
    <property type="entry name" value="Bacterial muramidases"/>
    <property type="match status" value="1"/>
</dbReference>
<dbReference type="PANTHER" id="PTHR37423">
    <property type="entry name" value="SOLUBLE LYTIC MUREIN TRANSGLYCOSYLASE-RELATED"/>
    <property type="match status" value="1"/>
</dbReference>
<dbReference type="SUPFAM" id="SSF48435">
    <property type="entry name" value="Bacterial muramidases"/>
    <property type="match status" value="1"/>
</dbReference>
<dbReference type="InterPro" id="IPR008939">
    <property type="entry name" value="Lytic_TGlycosylase_superhlx_U"/>
</dbReference>
<reference evidence="6" key="1">
    <citation type="submission" date="2020-11" db="EMBL/GenBank/DDBJ databases">
        <title>Azospira restricta DSM 18626 genome sequence.</title>
        <authorList>
            <person name="Moe W.M."/>
        </authorList>
    </citation>
    <scope>NUCLEOTIDE SEQUENCE</scope>
    <source>
        <strain evidence="6">DSM 18626</strain>
    </source>
</reference>
<keyword evidence="2 3" id="KW-0732">Signal</keyword>
<dbReference type="InterPro" id="IPR012289">
    <property type="entry name" value="Lytic_TGlycosylase_superhlx_L"/>
</dbReference>
<dbReference type="InterPro" id="IPR008258">
    <property type="entry name" value="Transglycosylase_SLT_dom_1"/>
</dbReference>
<dbReference type="SUPFAM" id="SSF53955">
    <property type="entry name" value="Lysozyme-like"/>
    <property type="match status" value="1"/>
</dbReference>
<dbReference type="GO" id="GO:0004553">
    <property type="term" value="F:hydrolase activity, hydrolyzing O-glycosyl compounds"/>
    <property type="evidence" value="ECO:0007669"/>
    <property type="project" value="InterPro"/>
</dbReference>
<dbReference type="InterPro" id="IPR023346">
    <property type="entry name" value="Lysozyme-like_dom_sf"/>
</dbReference>
<evidence type="ECO:0000256" key="3">
    <source>
        <dbReference type="SAM" id="SignalP"/>
    </source>
</evidence>
<dbReference type="PANTHER" id="PTHR37423:SF5">
    <property type="entry name" value="SOLUBLE LYTIC MUREIN TRANSGLYCOSYLASE"/>
    <property type="match status" value="1"/>
</dbReference>
<dbReference type="Gene3D" id="1.10.1240.20">
    <property type="entry name" value="Lytic transglycosylase, superhelical linker domain"/>
    <property type="match status" value="1"/>
</dbReference>
<organism evidence="6 7">
    <name type="scientific">Azospira restricta</name>
    <dbReference type="NCBI Taxonomy" id="404405"/>
    <lineage>
        <taxon>Bacteria</taxon>
        <taxon>Pseudomonadati</taxon>
        <taxon>Pseudomonadota</taxon>
        <taxon>Betaproteobacteria</taxon>
        <taxon>Rhodocyclales</taxon>
        <taxon>Rhodocyclaceae</taxon>
        <taxon>Azospira</taxon>
    </lineage>
</organism>
<gene>
    <name evidence="6" type="ORF">IWH25_02930</name>
</gene>
<dbReference type="GO" id="GO:0042597">
    <property type="term" value="C:periplasmic space"/>
    <property type="evidence" value="ECO:0007669"/>
    <property type="project" value="InterPro"/>
</dbReference>
<dbReference type="Gene3D" id="1.10.530.10">
    <property type="match status" value="1"/>
</dbReference>
<dbReference type="EMBL" id="CP064781">
    <property type="protein sequence ID" value="QRJ64322.1"/>
    <property type="molecule type" value="Genomic_DNA"/>
</dbReference>
<evidence type="ECO:0000313" key="6">
    <source>
        <dbReference type="EMBL" id="QRJ64322.1"/>
    </source>
</evidence>
<dbReference type="InterPro" id="IPR037061">
    <property type="entry name" value="Lytic_TGlycoase_superhlx_L_sf"/>
</dbReference>
<dbReference type="CDD" id="cd13401">
    <property type="entry name" value="Slt70-like"/>
    <property type="match status" value="1"/>
</dbReference>
<evidence type="ECO:0000259" key="4">
    <source>
        <dbReference type="Pfam" id="PF01464"/>
    </source>
</evidence>
<dbReference type="KEGG" id="ares:IWH25_02930"/>
<protein>
    <submittedName>
        <fullName evidence="6">Lytic transglycosylase domain-containing protein</fullName>
    </submittedName>
</protein>
<feature type="chain" id="PRO_5037538820" evidence="3">
    <location>
        <begin position="23"/>
        <end position="646"/>
    </location>
</feature>
<feature type="signal peptide" evidence="3">
    <location>
        <begin position="1"/>
        <end position="22"/>
    </location>
</feature>
<evidence type="ECO:0000256" key="2">
    <source>
        <dbReference type="ARBA" id="ARBA00022729"/>
    </source>
</evidence>
<evidence type="ECO:0000259" key="5">
    <source>
        <dbReference type="Pfam" id="PF14718"/>
    </source>
</evidence>
<comment type="similarity">
    <text evidence="1">Belongs to the transglycosylase Slt family.</text>
</comment>
<feature type="domain" description="Lytic transglycosylase superhelical linker" evidence="5">
    <location>
        <begin position="402"/>
        <end position="457"/>
    </location>
</feature>
<dbReference type="AlphaFoldDB" id="A0A974SQ03"/>
<dbReference type="RefSeq" id="WP_203387866.1">
    <property type="nucleotide sequence ID" value="NZ_CP064781.1"/>
</dbReference>
<feature type="domain" description="Transglycosylase SLT" evidence="4">
    <location>
        <begin position="478"/>
        <end position="585"/>
    </location>
</feature>
<accession>A0A974SQ03</accession>
<evidence type="ECO:0000256" key="1">
    <source>
        <dbReference type="ARBA" id="ARBA00007734"/>
    </source>
</evidence>
<dbReference type="Pfam" id="PF14718">
    <property type="entry name" value="SLT_L"/>
    <property type="match status" value="1"/>
</dbReference>
<keyword evidence="7" id="KW-1185">Reference proteome</keyword>
<proteinExistence type="inferred from homology"/>
<evidence type="ECO:0000313" key="7">
    <source>
        <dbReference type="Proteomes" id="UP000663444"/>
    </source>
</evidence>
<dbReference type="Pfam" id="PF01464">
    <property type="entry name" value="SLT"/>
    <property type="match status" value="1"/>
</dbReference>
<name>A0A974SQ03_9RHOO</name>
<dbReference type="Proteomes" id="UP000663444">
    <property type="component" value="Chromosome"/>
</dbReference>
<sequence>MTFFRRTALLSALLFVAPLAAAAPSDERLLAARDAFRAGDRAKLERLAPELRGHDLEDYVDYWLLVGRLPDQLDAASAHAFLARHERTYLAEKLRGDWLKALGKQQQWGEFDAEYGKLATPDQELACYALQSRRARGDAGMLDEALPLWLTLLEPPEPCYPVLEALIWEKRVLADEVWARVRRQFEANRLAAARYSTNYLPPSQTPSAAQLDAALERPLPMLVKLPANWADKRLGRELAVLAIQRIAKNDPRQAVEQLEKLAAKLDEGQRGWAWAQIGWQAATRHLPEAVGWFRQAGDAPLSDEVAQWKVRAALRAQEWGVVHATIERMPPALAAQPEWIYWLGRAHLAGGRLTEAQALFQKISGQPNFYGNLADDELERPIRVPPAAAAPTRDELAAAAGNPGLKRALALIRLNMRVEGVREWNWTLRGMNDRQLLAAAELAKRNDVFDRAIAAADRTRSEHDYSLRYLAPFNEQVRPAAQKQAVDDAWVYGLMRQESRFISNARSSVGASGLMQLMPATAKWVAKKIGLANYHHGNVNDTETNLLLGTSYMRMVMDSLDNHPVLASAAYNAGPGRARKWRAERPLEGAIYAETIPFNETRDYVKKVMSNSVYYAALFEGRPQTLKPRLGVIGPRAEAAKGEDLP</sequence>